<sequence length="97" mass="10529">MSKNAAGAAKAAKLRADMKRYLAGHRATKVAELIAIGDSSARAELRKMRDVRYSTDKATTPGHFFNPKGKHFARGSEGKARNILKGFNARKSQAKGL</sequence>
<evidence type="ECO:0000313" key="2">
    <source>
        <dbReference type="EMBL" id="CAX63107.1"/>
    </source>
</evidence>
<proteinExistence type="predicted"/>
<name>C0MQC4_9CAUD</name>
<dbReference type="RefSeq" id="YP_002727820.1">
    <property type="nucleotide sequence ID" value="NC_012418.1"/>
</dbReference>
<keyword evidence="3" id="KW-1185">Reference proteome</keyword>
<dbReference type="OrthoDB" id="20073at10239"/>
<organism evidence="2 3">
    <name type="scientific">Pseudomonas phage phikF77</name>
    <dbReference type="NCBI Taxonomy" id="627480"/>
    <lineage>
        <taxon>Viruses</taxon>
        <taxon>Duplodnaviria</taxon>
        <taxon>Heunggongvirae</taxon>
        <taxon>Uroviricota</taxon>
        <taxon>Caudoviricetes</taxon>
        <taxon>Autographivirales</taxon>
        <taxon>Autoscriptoviridae</taxon>
        <taxon>Krylovirinae</taxon>
        <taxon>Phikmvvirus</taxon>
        <taxon>Phikmvvirus kF77</taxon>
    </lineage>
</organism>
<accession>C0MQC4</accession>
<dbReference type="Proteomes" id="UP000001370">
    <property type="component" value="Segment"/>
</dbReference>
<evidence type="ECO:0000313" key="3">
    <source>
        <dbReference type="Proteomes" id="UP000001370"/>
    </source>
</evidence>
<evidence type="ECO:0000256" key="1">
    <source>
        <dbReference type="SAM" id="MobiDB-lite"/>
    </source>
</evidence>
<reference evidence="2 3" key="1">
    <citation type="journal article" date="1985" name="Mol. Gen. Genet.">
        <title>DNA homology and adsorption specificity of Pseudomonas aeruginosa virulent bacteriophages.</title>
        <authorList>
            <person name="Kulakov L.A."/>
            <person name="Ksenzenko V.N."/>
            <person name="Kochetkov V.V."/>
            <person name="Mazepa V.N."/>
            <person name="Boronin A.M."/>
        </authorList>
    </citation>
    <scope>NUCLEOTIDE SEQUENCE [LARGE SCALE GENOMIC DNA]</scope>
</reference>
<dbReference type="GeneID" id="7670411"/>
<dbReference type="KEGG" id="vg:7670411"/>
<protein>
    <submittedName>
        <fullName evidence="2">Uncharacterized protein</fullName>
    </submittedName>
</protein>
<dbReference type="EMBL" id="FN263372">
    <property type="protein sequence ID" value="CAX63107.1"/>
    <property type="molecule type" value="Genomic_DNA"/>
</dbReference>
<feature type="region of interest" description="Disordered" evidence="1">
    <location>
        <begin position="57"/>
        <end position="76"/>
    </location>
</feature>